<proteinExistence type="predicted"/>
<organism evidence="1 2">
    <name type="scientific">Bradyrhizobium sediminis</name>
    <dbReference type="NCBI Taxonomy" id="2840469"/>
    <lineage>
        <taxon>Bacteria</taxon>
        <taxon>Pseudomonadati</taxon>
        <taxon>Pseudomonadota</taxon>
        <taxon>Alphaproteobacteria</taxon>
        <taxon>Hyphomicrobiales</taxon>
        <taxon>Nitrobacteraceae</taxon>
        <taxon>Bradyrhizobium</taxon>
    </lineage>
</organism>
<protein>
    <submittedName>
        <fullName evidence="1">Uncharacterized protein</fullName>
    </submittedName>
</protein>
<gene>
    <name evidence="1" type="ORF">KMZ68_06330</name>
</gene>
<sequence>MRQVPLTASVLACSLRSAIRSVVTLLASSLDAPAGKYRPEDHYMRGPGPKWREKHILDRASTGGA</sequence>
<dbReference type="Proteomes" id="UP000680805">
    <property type="component" value="Chromosome"/>
</dbReference>
<dbReference type="KEGG" id="bsei:KMZ68_06330"/>
<evidence type="ECO:0000313" key="1">
    <source>
        <dbReference type="EMBL" id="QWG20762.1"/>
    </source>
</evidence>
<accession>A0A975NSX0</accession>
<name>A0A975NSX0_9BRAD</name>
<dbReference type="EMBL" id="CP076135">
    <property type="protein sequence ID" value="QWG20762.1"/>
    <property type="molecule type" value="Genomic_DNA"/>
</dbReference>
<dbReference type="AlphaFoldDB" id="A0A975NSX0"/>
<reference evidence="1" key="1">
    <citation type="submission" date="2021-06" db="EMBL/GenBank/DDBJ databases">
        <title>Bradyrhizobium sp. S2-11-2 Genome sequencing.</title>
        <authorList>
            <person name="Jin L."/>
        </authorList>
    </citation>
    <scope>NUCLEOTIDE SEQUENCE</scope>
    <source>
        <strain evidence="1">S2-11-2</strain>
    </source>
</reference>
<evidence type="ECO:0000313" key="2">
    <source>
        <dbReference type="Proteomes" id="UP000680805"/>
    </source>
</evidence>